<name>A0AAV4QVX5_9ARAC</name>
<reference evidence="1 2" key="1">
    <citation type="submission" date="2021-06" db="EMBL/GenBank/DDBJ databases">
        <title>Caerostris darwini draft genome.</title>
        <authorList>
            <person name="Kono N."/>
            <person name="Arakawa K."/>
        </authorList>
    </citation>
    <scope>NUCLEOTIDE SEQUENCE [LARGE SCALE GENOMIC DNA]</scope>
</reference>
<protein>
    <recommendedName>
        <fullName evidence="3">Ycf15</fullName>
    </recommendedName>
</protein>
<comment type="caution">
    <text evidence="1">The sequence shown here is derived from an EMBL/GenBank/DDBJ whole genome shotgun (WGS) entry which is preliminary data.</text>
</comment>
<dbReference type="EMBL" id="BPLQ01005009">
    <property type="protein sequence ID" value="GIY12257.1"/>
    <property type="molecule type" value="Genomic_DNA"/>
</dbReference>
<keyword evidence="2" id="KW-1185">Reference proteome</keyword>
<dbReference type="AlphaFoldDB" id="A0AAV4QVX5"/>
<proteinExistence type="predicted"/>
<dbReference type="Proteomes" id="UP001054837">
    <property type="component" value="Unassembled WGS sequence"/>
</dbReference>
<accession>A0AAV4QVX5</accession>
<sequence>MSACFHVHLFRTFEGSTEQLLAVTCISSSPTPELPLKPLWAPGGVALSSIHWGKERSRNQISRGMNWQTLCSLQQNDTNKWERNPIFELFGIRE</sequence>
<evidence type="ECO:0000313" key="1">
    <source>
        <dbReference type="EMBL" id="GIY12257.1"/>
    </source>
</evidence>
<evidence type="ECO:0008006" key="3">
    <source>
        <dbReference type="Google" id="ProtNLM"/>
    </source>
</evidence>
<evidence type="ECO:0000313" key="2">
    <source>
        <dbReference type="Proteomes" id="UP001054837"/>
    </source>
</evidence>
<gene>
    <name evidence="1" type="ORF">CDAR_389981</name>
</gene>
<organism evidence="1 2">
    <name type="scientific">Caerostris darwini</name>
    <dbReference type="NCBI Taxonomy" id="1538125"/>
    <lineage>
        <taxon>Eukaryota</taxon>
        <taxon>Metazoa</taxon>
        <taxon>Ecdysozoa</taxon>
        <taxon>Arthropoda</taxon>
        <taxon>Chelicerata</taxon>
        <taxon>Arachnida</taxon>
        <taxon>Araneae</taxon>
        <taxon>Araneomorphae</taxon>
        <taxon>Entelegynae</taxon>
        <taxon>Araneoidea</taxon>
        <taxon>Araneidae</taxon>
        <taxon>Caerostris</taxon>
    </lineage>
</organism>